<evidence type="ECO:0000256" key="6">
    <source>
        <dbReference type="ARBA" id="ARBA00022840"/>
    </source>
</evidence>
<name>A0A9P6AZL7_9AGAM</name>
<keyword evidence="6" id="KW-0067">ATP-binding</keyword>
<dbReference type="Pfam" id="PF12330">
    <property type="entry name" value="Haspin_kinase"/>
    <property type="match status" value="1"/>
</dbReference>
<comment type="catalytic activity">
    <reaction evidence="8">
        <text>L-seryl-[protein] + ATP = O-phospho-L-seryl-[protein] + ADP + H(+)</text>
        <dbReference type="Rhea" id="RHEA:17989"/>
        <dbReference type="Rhea" id="RHEA-COMP:9863"/>
        <dbReference type="Rhea" id="RHEA-COMP:11604"/>
        <dbReference type="ChEBI" id="CHEBI:15378"/>
        <dbReference type="ChEBI" id="CHEBI:29999"/>
        <dbReference type="ChEBI" id="CHEBI:30616"/>
        <dbReference type="ChEBI" id="CHEBI:83421"/>
        <dbReference type="ChEBI" id="CHEBI:456216"/>
        <dbReference type="EC" id="2.7.11.1"/>
    </reaction>
</comment>
<gene>
    <name evidence="10" type="ORF">BS47DRAFT_1294794</name>
</gene>
<dbReference type="GO" id="GO:0005737">
    <property type="term" value="C:cytoplasm"/>
    <property type="evidence" value="ECO:0007669"/>
    <property type="project" value="TreeGrafter"/>
</dbReference>
<keyword evidence="3" id="KW-0808">Transferase</keyword>
<dbReference type="SMART" id="SM01331">
    <property type="entry name" value="DUF3635"/>
    <property type="match status" value="1"/>
</dbReference>
<comment type="catalytic activity">
    <reaction evidence="7">
        <text>L-threonyl-[protein] + ATP = O-phospho-L-threonyl-[protein] + ADP + H(+)</text>
        <dbReference type="Rhea" id="RHEA:46608"/>
        <dbReference type="Rhea" id="RHEA-COMP:11060"/>
        <dbReference type="Rhea" id="RHEA-COMP:11605"/>
        <dbReference type="ChEBI" id="CHEBI:15378"/>
        <dbReference type="ChEBI" id="CHEBI:30013"/>
        <dbReference type="ChEBI" id="CHEBI:30616"/>
        <dbReference type="ChEBI" id="CHEBI:61977"/>
        <dbReference type="ChEBI" id="CHEBI:456216"/>
        <dbReference type="EC" id="2.7.11.1"/>
    </reaction>
</comment>
<dbReference type="Gene3D" id="1.10.510.10">
    <property type="entry name" value="Transferase(Phosphotransferase) domain 1"/>
    <property type="match status" value="1"/>
</dbReference>
<accession>A0A9P6AZL7</accession>
<evidence type="ECO:0000256" key="8">
    <source>
        <dbReference type="ARBA" id="ARBA00048679"/>
    </source>
</evidence>
<dbReference type="PROSITE" id="PS50011">
    <property type="entry name" value="PROTEIN_KINASE_DOM"/>
    <property type="match status" value="1"/>
</dbReference>
<organism evidence="10 11">
    <name type="scientific">Hydnum rufescens UP504</name>
    <dbReference type="NCBI Taxonomy" id="1448309"/>
    <lineage>
        <taxon>Eukaryota</taxon>
        <taxon>Fungi</taxon>
        <taxon>Dikarya</taxon>
        <taxon>Basidiomycota</taxon>
        <taxon>Agaricomycotina</taxon>
        <taxon>Agaricomycetes</taxon>
        <taxon>Cantharellales</taxon>
        <taxon>Hydnaceae</taxon>
        <taxon>Hydnum</taxon>
    </lineage>
</organism>
<evidence type="ECO:0000259" key="9">
    <source>
        <dbReference type="PROSITE" id="PS50011"/>
    </source>
</evidence>
<protein>
    <recommendedName>
        <fullName evidence="1">non-specific serine/threonine protein kinase</fullName>
        <ecNumber evidence="1">2.7.11.1</ecNumber>
    </recommendedName>
</protein>
<comment type="caution">
    <text evidence="10">The sequence shown here is derived from an EMBL/GenBank/DDBJ whole genome shotgun (WGS) entry which is preliminary data.</text>
</comment>
<dbReference type="OrthoDB" id="5327538at2759"/>
<dbReference type="GO" id="GO:0005524">
    <property type="term" value="F:ATP binding"/>
    <property type="evidence" value="ECO:0007669"/>
    <property type="project" value="UniProtKB-KW"/>
</dbReference>
<dbReference type="AlphaFoldDB" id="A0A9P6AZL7"/>
<dbReference type="EMBL" id="MU128957">
    <property type="protein sequence ID" value="KAF9514767.1"/>
    <property type="molecule type" value="Genomic_DNA"/>
</dbReference>
<dbReference type="PANTHER" id="PTHR24419">
    <property type="entry name" value="INTERLEUKIN-1 RECEPTOR-ASSOCIATED KINASE"/>
    <property type="match status" value="1"/>
</dbReference>
<keyword evidence="5" id="KW-0418">Kinase</keyword>
<dbReference type="InterPro" id="IPR024604">
    <property type="entry name" value="GSG2_C"/>
</dbReference>
<dbReference type="GO" id="GO:0035556">
    <property type="term" value="P:intracellular signal transduction"/>
    <property type="evidence" value="ECO:0007669"/>
    <property type="project" value="TreeGrafter"/>
</dbReference>
<evidence type="ECO:0000256" key="1">
    <source>
        <dbReference type="ARBA" id="ARBA00012513"/>
    </source>
</evidence>
<evidence type="ECO:0000256" key="4">
    <source>
        <dbReference type="ARBA" id="ARBA00022741"/>
    </source>
</evidence>
<dbReference type="InterPro" id="IPR011009">
    <property type="entry name" value="Kinase-like_dom_sf"/>
</dbReference>
<dbReference type="InterPro" id="IPR000719">
    <property type="entry name" value="Prot_kinase_dom"/>
</dbReference>
<evidence type="ECO:0000313" key="10">
    <source>
        <dbReference type="EMBL" id="KAF9514767.1"/>
    </source>
</evidence>
<evidence type="ECO:0000256" key="7">
    <source>
        <dbReference type="ARBA" id="ARBA00047899"/>
    </source>
</evidence>
<keyword evidence="11" id="KW-1185">Reference proteome</keyword>
<reference evidence="10" key="1">
    <citation type="journal article" date="2020" name="Nat. Commun.">
        <title>Large-scale genome sequencing of mycorrhizal fungi provides insights into the early evolution of symbiotic traits.</title>
        <authorList>
            <person name="Miyauchi S."/>
            <person name="Kiss E."/>
            <person name="Kuo A."/>
            <person name="Drula E."/>
            <person name="Kohler A."/>
            <person name="Sanchez-Garcia M."/>
            <person name="Morin E."/>
            <person name="Andreopoulos B."/>
            <person name="Barry K.W."/>
            <person name="Bonito G."/>
            <person name="Buee M."/>
            <person name="Carver A."/>
            <person name="Chen C."/>
            <person name="Cichocki N."/>
            <person name="Clum A."/>
            <person name="Culley D."/>
            <person name="Crous P.W."/>
            <person name="Fauchery L."/>
            <person name="Girlanda M."/>
            <person name="Hayes R.D."/>
            <person name="Keri Z."/>
            <person name="LaButti K."/>
            <person name="Lipzen A."/>
            <person name="Lombard V."/>
            <person name="Magnuson J."/>
            <person name="Maillard F."/>
            <person name="Murat C."/>
            <person name="Nolan M."/>
            <person name="Ohm R.A."/>
            <person name="Pangilinan J."/>
            <person name="Pereira M.F."/>
            <person name="Perotto S."/>
            <person name="Peter M."/>
            <person name="Pfister S."/>
            <person name="Riley R."/>
            <person name="Sitrit Y."/>
            <person name="Stielow J.B."/>
            <person name="Szollosi G."/>
            <person name="Zifcakova L."/>
            <person name="Stursova M."/>
            <person name="Spatafora J.W."/>
            <person name="Tedersoo L."/>
            <person name="Vaario L.M."/>
            <person name="Yamada A."/>
            <person name="Yan M."/>
            <person name="Wang P."/>
            <person name="Xu J."/>
            <person name="Bruns T."/>
            <person name="Baldrian P."/>
            <person name="Vilgalys R."/>
            <person name="Dunand C."/>
            <person name="Henrissat B."/>
            <person name="Grigoriev I.V."/>
            <person name="Hibbett D."/>
            <person name="Nagy L.G."/>
            <person name="Martin F.M."/>
        </authorList>
    </citation>
    <scope>NUCLEOTIDE SEQUENCE</scope>
    <source>
        <strain evidence="10">UP504</strain>
    </source>
</reference>
<feature type="domain" description="Protein kinase" evidence="9">
    <location>
        <begin position="8"/>
        <end position="298"/>
    </location>
</feature>
<dbReference type="SUPFAM" id="SSF56112">
    <property type="entry name" value="Protein kinase-like (PK-like)"/>
    <property type="match status" value="1"/>
</dbReference>
<dbReference type="EC" id="2.7.11.1" evidence="1"/>
<evidence type="ECO:0000313" key="11">
    <source>
        <dbReference type="Proteomes" id="UP000886523"/>
    </source>
</evidence>
<keyword evidence="2" id="KW-0723">Serine/threonine-protein kinase</keyword>
<evidence type="ECO:0000256" key="3">
    <source>
        <dbReference type="ARBA" id="ARBA00022679"/>
    </source>
</evidence>
<evidence type="ECO:0000256" key="2">
    <source>
        <dbReference type="ARBA" id="ARBA00022527"/>
    </source>
</evidence>
<keyword evidence="4" id="KW-0547">Nucleotide-binding</keyword>
<sequence>MRNQTDAPLIFRKIGEASFSEVFRVGDVVLKIVPIAIKPRDRGPNAGNKNEAPWPSVSDPGDVLREIVATKIMGEVHSGFIKLLKTYVVRGRYPNSLLEEWDAFDERKGSQSFSPAVLPDTQHFVVILLPHGGSDLEAQDFALAHKKMRNAWRQCASVFWQVCTALAVAEQAVSFEHRDLHWGQILIDEVSRPSTPGRRSARTAKISDSSSLGEEKFIPMNSLTHGVKATIIDFGLSRMNIQTSGLASSRFEEVIFEGEGDYQFDIYRMMRKHNGDDWAKFCPLSNVMVCNTQDHLLH</sequence>
<dbReference type="GO" id="GO:0000278">
    <property type="term" value="P:mitotic cell cycle"/>
    <property type="evidence" value="ECO:0007669"/>
    <property type="project" value="TreeGrafter"/>
</dbReference>
<evidence type="ECO:0000256" key="5">
    <source>
        <dbReference type="ARBA" id="ARBA00022777"/>
    </source>
</evidence>
<proteinExistence type="predicted"/>
<dbReference type="GO" id="GO:0072354">
    <property type="term" value="F:histone H3T3 kinase activity"/>
    <property type="evidence" value="ECO:0007669"/>
    <property type="project" value="TreeGrafter"/>
</dbReference>
<dbReference type="GO" id="GO:0005634">
    <property type="term" value="C:nucleus"/>
    <property type="evidence" value="ECO:0007669"/>
    <property type="project" value="TreeGrafter"/>
</dbReference>
<dbReference type="Proteomes" id="UP000886523">
    <property type="component" value="Unassembled WGS sequence"/>
</dbReference>
<dbReference type="Gene3D" id="3.30.200.20">
    <property type="entry name" value="Phosphorylase Kinase, domain 1"/>
    <property type="match status" value="1"/>
</dbReference>
<dbReference type="PANTHER" id="PTHR24419:SF18">
    <property type="entry name" value="SERINE_THREONINE-PROTEIN KINASE HASPIN"/>
    <property type="match status" value="1"/>
</dbReference>